<name>A0A9X2ELT6_9GAMM</name>
<keyword evidence="2" id="KW-0378">Hydrolase</keyword>
<accession>A0A9X2ELT6</accession>
<dbReference type="PRINTS" id="PR00111">
    <property type="entry name" value="ABHYDROLASE"/>
</dbReference>
<organism evidence="2 3">
    <name type="scientific">Microbulbifer okhotskensis</name>
    <dbReference type="NCBI Taxonomy" id="2926617"/>
    <lineage>
        <taxon>Bacteria</taxon>
        <taxon>Pseudomonadati</taxon>
        <taxon>Pseudomonadota</taxon>
        <taxon>Gammaproteobacteria</taxon>
        <taxon>Cellvibrionales</taxon>
        <taxon>Microbulbiferaceae</taxon>
        <taxon>Microbulbifer</taxon>
    </lineage>
</organism>
<dbReference type="InterPro" id="IPR029058">
    <property type="entry name" value="AB_hydrolase_fold"/>
</dbReference>
<keyword evidence="3" id="KW-1185">Reference proteome</keyword>
<dbReference type="PANTHER" id="PTHR43689:SF8">
    <property type="entry name" value="ALPHA_BETA-HYDROLASES SUPERFAMILY PROTEIN"/>
    <property type="match status" value="1"/>
</dbReference>
<dbReference type="Pfam" id="PF12697">
    <property type="entry name" value="Abhydrolase_6"/>
    <property type="match status" value="1"/>
</dbReference>
<dbReference type="InterPro" id="IPR000073">
    <property type="entry name" value="AB_hydrolase_1"/>
</dbReference>
<gene>
    <name evidence="2" type="ORF">MO867_09625</name>
</gene>
<dbReference type="SUPFAM" id="SSF53474">
    <property type="entry name" value="alpha/beta-Hydrolases"/>
    <property type="match status" value="1"/>
</dbReference>
<dbReference type="Proteomes" id="UP001139028">
    <property type="component" value="Unassembled WGS sequence"/>
</dbReference>
<dbReference type="EMBL" id="JALBWM010000032">
    <property type="protein sequence ID" value="MCO1334597.1"/>
    <property type="molecule type" value="Genomic_DNA"/>
</dbReference>
<reference evidence="2" key="1">
    <citation type="journal article" date="2022" name="Arch. Microbiol.">
        <title>Microbulbifer okhotskensis sp. nov., isolated from a deep bottom sediment of the Okhotsk Sea.</title>
        <authorList>
            <person name="Romanenko L."/>
            <person name="Kurilenko V."/>
            <person name="Otstavnykh N."/>
            <person name="Velansky P."/>
            <person name="Isaeva M."/>
            <person name="Mikhailov V."/>
        </authorList>
    </citation>
    <scope>NUCLEOTIDE SEQUENCE</scope>
    <source>
        <strain evidence="2">OS29</strain>
    </source>
</reference>
<evidence type="ECO:0000313" key="2">
    <source>
        <dbReference type="EMBL" id="MCO1334597.1"/>
    </source>
</evidence>
<comment type="caution">
    <text evidence="2">The sequence shown here is derived from an EMBL/GenBank/DDBJ whole genome shotgun (WGS) entry which is preliminary data.</text>
</comment>
<dbReference type="AlphaFoldDB" id="A0A9X2ELT6"/>
<dbReference type="RefSeq" id="WP_252466174.1">
    <property type="nucleotide sequence ID" value="NZ_JALBWM010000032.1"/>
</dbReference>
<dbReference type="Gene3D" id="3.40.50.1820">
    <property type="entry name" value="alpha/beta hydrolase"/>
    <property type="match status" value="1"/>
</dbReference>
<sequence length="249" mass="27416">MSPCHIIFLPGLFARGWIWNRVAEACRLQGHKITVIEPSIPEVFMGRLESAHQMIGECLNLNTEAGPAVLVGNSMSGLITLDFAANFPELVKGVVISGAPGLEELDAGVSLVDLRGSVPGAASALCERVFRDINRLSKPDYDRGVSDINTIFSTNETFKSVVKWLNLSRKYNVHESLGKVQCPVKLIWGDFDRITPAESWRSLASREMKLEYSEVCDCGHSPMLEKPDEFHGLLSEYLLGLTKPLAQTA</sequence>
<dbReference type="PANTHER" id="PTHR43689">
    <property type="entry name" value="HYDROLASE"/>
    <property type="match status" value="1"/>
</dbReference>
<dbReference type="GO" id="GO:0016787">
    <property type="term" value="F:hydrolase activity"/>
    <property type="evidence" value="ECO:0007669"/>
    <property type="project" value="UniProtKB-KW"/>
</dbReference>
<evidence type="ECO:0000259" key="1">
    <source>
        <dbReference type="Pfam" id="PF12697"/>
    </source>
</evidence>
<proteinExistence type="predicted"/>
<evidence type="ECO:0000313" key="3">
    <source>
        <dbReference type="Proteomes" id="UP001139028"/>
    </source>
</evidence>
<feature type="domain" description="AB hydrolase-1" evidence="1">
    <location>
        <begin position="6"/>
        <end position="230"/>
    </location>
</feature>
<protein>
    <submittedName>
        <fullName evidence="2">Alpha/beta hydrolase</fullName>
    </submittedName>
</protein>